<comment type="caution">
    <text evidence="3">The sequence shown here is derived from an EMBL/GenBank/DDBJ whole genome shotgun (WGS) entry which is preliminary data.</text>
</comment>
<dbReference type="InterPro" id="IPR009343">
    <property type="entry name" value="DUF1002"/>
</dbReference>
<feature type="compositionally biased region" description="Basic and acidic residues" evidence="1">
    <location>
        <begin position="296"/>
        <end position="311"/>
    </location>
</feature>
<reference evidence="3 4" key="1">
    <citation type="submission" date="2023-07" db="EMBL/GenBank/DDBJ databases">
        <title>Genomic Encyclopedia of Type Strains, Phase IV (KMG-IV): sequencing the most valuable type-strain genomes for metagenomic binning, comparative biology and taxonomic classification.</title>
        <authorList>
            <person name="Goeker M."/>
        </authorList>
    </citation>
    <scope>NUCLEOTIDE SEQUENCE [LARGE SCALE GENOMIC DNA]</scope>
    <source>
        <strain evidence="3 4">DSM 1400</strain>
    </source>
</reference>
<evidence type="ECO:0000256" key="2">
    <source>
        <dbReference type="SAM" id="SignalP"/>
    </source>
</evidence>
<feature type="compositionally biased region" description="Low complexity" evidence="1">
    <location>
        <begin position="330"/>
        <end position="349"/>
    </location>
</feature>
<evidence type="ECO:0000256" key="1">
    <source>
        <dbReference type="SAM" id="MobiDB-lite"/>
    </source>
</evidence>
<dbReference type="EMBL" id="JAUSWN010000019">
    <property type="protein sequence ID" value="MDQ0480448.1"/>
    <property type="molecule type" value="Genomic_DNA"/>
</dbReference>
<evidence type="ECO:0000313" key="3">
    <source>
        <dbReference type="EMBL" id="MDQ0480448.1"/>
    </source>
</evidence>
<proteinExistence type="predicted"/>
<dbReference type="RefSeq" id="WP_307356437.1">
    <property type="nucleotide sequence ID" value="NZ_BAAACJ010000007.1"/>
</dbReference>
<protein>
    <submittedName>
        <fullName evidence="3">Uncharacterized protein YpuA (DUF1002 family)</fullName>
    </submittedName>
</protein>
<name>A0ABU0JTM5_HATLI</name>
<gene>
    <name evidence="3" type="ORF">QOZ93_002196</name>
</gene>
<feature type="signal peptide" evidence="2">
    <location>
        <begin position="1"/>
        <end position="30"/>
    </location>
</feature>
<evidence type="ECO:0000313" key="4">
    <source>
        <dbReference type="Proteomes" id="UP001224418"/>
    </source>
</evidence>
<keyword evidence="2" id="KW-0732">Signal</keyword>
<feature type="compositionally biased region" description="Polar residues" evidence="1">
    <location>
        <begin position="312"/>
        <end position="322"/>
    </location>
</feature>
<dbReference type="Pfam" id="PF06207">
    <property type="entry name" value="DUF1002"/>
    <property type="match status" value="1"/>
</dbReference>
<accession>A0ABU0JTM5</accession>
<organism evidence="3 4">
    <name type="scientific">Hathewaya limosa</name>
    <name type="common">Clostridium limosum</name>
    <dbReference type="NCBI Taxonomy" id="1536"/>
    <lineage>
        <taxon>Bacteria</taxon>
        <taxon>Bacillati</taxon>
        <taxon>Bacillota</taxon>
        <taxon>Clostridia</taxon>
        <taxon>Eubacteriales</taxon>
        <taxon>Clostridiaceae</taxon>
        <taxon>Hathewaya</taxon>
    </lineage>
</organism>
<sequence length="349" mass="38226">MKFNKLISKFLVIVLSLSFLTALPVKEAYADAFKVVTIGADLSKEQKEEMLKYFGVTKNDANILEVTNTEEQKYLKGVASQKELGTKSISCSYVDPTNKNGLTISTHNLYWVTENMIKNALITAGIQNANVKAAAPFNVSGTAALTGILKGFENSKGGEKLDENKKKVANEELVTTGKLGEKIGQDQAAGLINEVKKDVIKEKPKTEKEIEKIVVNVTNNVGQSLSQEDINSITKLMGKINKLDLNFSQLKDQLNDVSNKLKDTFTSEEAKGFWAKIKQFFVDIWNAIKNLFSSSDDTKKDSDSPKTEDGNKSPSANNLSTPQSNKEKQSSTSTSTSSQDNSNNTSTAQ</sequence>
<keyword evidence="4" id="KW-1185">Reference proteome</keyword>
<feature type="region of interest" description="Disordered" evidence="1">
    <location>
        <begin position="294"/>
        <end position="349"/>
    </location>
</feature>
<dbReference type="Proteomes" id="UP001224418">
    <property type="component" value="Unassembled WGS sequence"/>
</dbReference>
<feature type="chain" id="PRO_5045566488" evidence="2">
    <location>
        <begin position="31"/>
        <end position="349"/>
    </location>
</feature>